<feature type="domain" description="HTH myb-type" evidence="2">
    <location>
        <begin position="53"/>
        <end position="101"/>
    </location>
</feature>
<feature type="domain" description="Myb-like" evidence="1">
    <location>
        <begin position="1"/>
        <end position="46"/>
    </location>
</feature>
<dbReference type="AlphaFoldDB" id="A0A9N8ZVI5"/>
<name>A0A9N8ZVI5_9GLOM</name>
<dbReference type="GO" id="GO:0000978">
    <property type="term" value="F:RNA polymerase II cis-regulatory region sequence-specific DNA binding"/>
    <property type="evidence" value="ECO:0007669"/>
    <property type="project" value="TreeGrafter"/>
</dbReference>
<evidence type="ECO:0000259" key="2">
    <source>
        <dbReference type="PROSITE" id="PS51294"/>
    </source>
</evidence>
<comment type="caution">
    <text evidence="3">The sequence shown here is derived from an EMBL/GenBank/DDBJ whole genome shotgun (WGS) entry which is preliminary data.</text>
</comment>
<dbReference type="CDD" id="cd00167">
    <property type="entry name" value="SANT"/>
    <property type="match status" value="2"/>
</dbReference>
<protein>
    <submittedName>
        <fullName evidence="3">2452_t:CDS:1</fullName>
    </submittedName>
</protein>
<dbReference type="SMART" id="SM00717">
    <property type="entry name" value="SANT"/>
    <property type="match status" value="2"/>
</dbReference>
<sequence length="123" mass="14480">MTNWSPQEDEALIRLHKRLGSAWIAIARKIKTKNARECADRWRNTLSPGINSGPFTLFERQLIVYLHNIYGPRWSRIASQLPGRTSQKVKNCWYSMRRAEDTRIRNEAVRSIRQQMAITRLLN</sequence>
<dbReference type="GO" id="GO:0005634">
    <property type="term" value="C:nucleus"/>
    <property type="evidence" value="ECO:0007669"/>
    <property type="project" value="TreeGrafter"/>
</dbReference>
<dbReference type="PROSITE" id="PS51294">
    <property type="entry name" value="HTH_MYB"/>
    <property type="match status" value="2"/>
</dbReference>
<dbReference type="InterPro" id="IPR050560">
    <property type="entry name" value="MYB_TF"/>
</dbReference>
<reference evidence="3" key="1">
    <citation type="submission" date="2021-06" db="EMBL/GenBank/DDBJ databases">
        <authorList>
            <person name="Kallberg Y."/>
            <person name="Tangrot J."/>
            <person name="Rosling A."/>
        </authorList>
    </citation>
    <scope>NUCLEOTIDE SEQUENCE</scope>
    <source>
        <strain evidence="3">BR232B</strain>
    </source>
</reference>
<evidence type="ECO:0000313" key="4">
    <source>
        <dbReference type="Proteomes" id="UP000789739"/>
    </source>
</evidence>
<dbReference type="PROSITE" id="PS50090">
    <property type="entry name" value="MYB_LIKE"/>
    <property type="match status" value="2"/>
</dbReference>
<dbReference type="SUPFAM" id="SSF46689">
    <property type="entry name" value="Homeodomain-like"/>
    <property type="match status" value="1"/>
</dbReference>
<feature type="domain" description="Myb-like" evidence="1">
    <location>
        <begin position="47"/>
        <end position="97"/>
    </location>
</feature>
<keyword evidence="4" id="KW-1185">Reference proteome</keyword>
<dbReference type="InterPro" id="IPR001005">
    <property type="entry name" value="SANT/Myb"/>
</dbReference>
<dbReference type="Proteomes" id="UP000789739">
    <property type="component" value="Unassembled WGS sequence"/>
</dbReference>
<accession>A0A9N8ZVI5</accession>
<dbReference type="InterPro" id="IPR017930">
    <property type="entry name" value="Myb_dom"/>
</dbReference>
<dbReference type="GO" id="GO:0000981">
    <property type="term" value="F:DNA-binding transcription factor activity, RNA polymerase II-specific"/>
    <property type="evidence" value="ECO:0007669"/>
    <property type="project" value="TreeGrafter"/>
</dbReference>
<dbReference type="Gene3D" id="1.10.10.60">
    <property type="entry name" value="Homeodomain-like"/>
    <property type="match status" value="2"/>
</dbReference>
<organism evidence="3 4">
    <name type="scientific">Paraglomus brasilianum</name>
    <dbReference type="NCBI Taxonomy" id="144538"/>
    <lineage>
        <taxon>Eukaryota</taxon>
        <taxon>Fungi</taxon>
        <taxon>Fungi incertae sedis</taxon>
        <taxon>Mucoromycota</taxon>
        <taxon>Glomeromycotina</taxon>
        <taxon>Glomeromycetes</taxon>
        <taxon>Paraglomerales</taxon>
        <taxon>Paraglomeraceae</taxon>
        <taxon>Paraglomus</taxon>
    </lineage>
</organism>
<evidence type="ECO:0000259" key="1">
    <source>
        <dbReference type="PROSITE" id="PS50090"/>
    </source>
</evidence>
<dbReference type="Pfam" id="PF00249">
    <property type="entry name" value="Myb_DNA-binding"/>
    <property type="match status" value="2"/>
</dbReference>
<dbReference type="EMBL" id="CAJVPI010000251">
    <property type="protein sequence ID" value="CAG8508284.1"/>
    <property type="molecule type" value="Genomic_DNA"/>
</dbReference>
<dbReference type="OrthoDB" id="2143914at2759"/>
<dbReference type="InterPro" id="IPR009057">
    <property type="entry name" value="Homeodomain-like_sf"/>
</dbReference>
<evidence type="ECO:0000313" key="3">
    <source>
        <dbReference type="EMBL" id="CAG8508284.1"/>
    </source>
</evidence>
<feature type="domain" description="HTH myb-type" evidence="2">
    <location>
        <begin position="1"/>
        <end position="50"/>
    </location>
</feature>
<proteinExistence type="predicted"/>
<dbReference type="PANTHER" id="PTHR45614">
    <property type="entry name" value="MYB PROTEIN-RELATED"/>
    <property type="match status" value="1"/>
</dbReference>
<gene>
    <name evidence="3" type="ORF">PBRASI_LOCUS2974</name>
</gene>